<keyword evidence="2" id="KW-1185">Reference proteome</keyword>
<name>A0A6P1T6H3_9RHOB</name>
<proteinExistence type="predicted"/>
<evidence type="ECO:0000313" key="1">
    <source>
        <dbReference type="EMBL" id="QHQ36859.1"/>
    </source>
</evidence>
<dbReference type="RefSeq" id="WP_161863403.1">
    <property type="nucleotide sequence ID" value="NZ_CP046620.1"/>
</dbReference>
<accession>A0A6P1T6H3</accession>
<reference evidence="1 2" key="1">
    <citation type="submission" date="2019-12" db="EMBL/GenBank/DDBJ databases">
        <title>Complete genome sequence of Algicella marina strain 9Alg 56(T) isolated from the red alga Tichocarpus crinitus.</title>
        <authorList>
            <person name="Kim S.-G."/>
            <person name="Nedashkovskaya O.I."/>
        </authorList>
    </citation>
    <scope>NUCLEOTIDE SEQUENCE [LARGE SCALE GENOMIC DNA]</scope>
    <source>
        <strain evidence="1 2">9Alg 56</strain>
    </source>
</reference>
<dbReference type="KEGG" id="amaq:GO499_17555"/>
<dbReference type="Proteomes" id="UP000464495">
    <property type="component" value="Chromosome"/>
</dbReference>
<evidence type="ECO:0000313" key="2">
    <source>
        <dbReference type="Proteomes" id="UP000464495"/>
    </source>
</evidence>
<sequence length="305" mass="32050">MLENVKEASDAAATTAKTFIRVTEVWVPDEADGRLKRAGGLYGDLTEFEAVSGKEIFALGEGLPGKAWAEQKPIVLKGFRGSYFKRTDAAEAAGLTAGIAMPVFAGSRLTAVVTFLFGDDSEHVGAVEVWAPGEDPSGPLALQDGYFGTADHFAWISRHTRFPKGMGLPGKTWESGRPKLFHDLGISHRFLRSDSAADAGMTAGLGLPVSAPSGDTHIVTLLSALGTPIARQFEIWSLTGDGYFTVSDGVPDRLPPSARVTPGEGILGTVAATGVPVATGEPGSAIVAIPIHRNGKVTDIAAWYF</sequence>
<organism evidence="1 2">
    <name type="scientific">Algicella marina</name>
    <dbReference type="NCBI Taxonomy" id="2683284"/>
    <lineage>
        <taxon>Bacteria</taxon>
        <taxon>Pseudomonadati</taxon>
        <taxon>Pseudomonadota</taxon>
        <taxon>Alphaproteobacteria</taxon>
        <taxon>Rhodobacterales</taxon>
        <taxon>Paracoccaceae</taxon>
        <taxon>Algicella</taxon>
    </lineage>
</organism>
<dbReference type="EMBL" id="CP046620">
    <property type="protein sequence ID" value="QHQ36859.1"/>
    <property type="molecule type" value="Genomic_DNA"/>
</dbReference>
<dbReference type="AlphaFoldDB" id="A0A6P1T6H3"/>
<dbReference type="Gene3D" id="3.30.450.40">
    <property type="match status" value="1"/>
</dbReference>
<gene>
    <name evidence="1" type="ORF">GO499_17555</name>
</gene>
<protein>
    <submittedName>
        <fullName evidence="1">GAF domain-containing protein</fullName>
    </submittedName>
</protein>
<dbReference type="InterPro" id="IPR029016">
    <property type="entry name" value="GAF-like_dom_sf"/>
</dbReference>